<dbReference type="EMBL" id="NEXD01000008">
    <property type="protein sequence ID" value="PSN86329.1"/>
    <property type="molecule type" value="Genomic_DNA"/>
</dbReference>
<protein>
    <submittedName>
        <fullName evidence="1">Uncharacterized protein</fullName>
    </submittedName>
</protein>
<sequence length="130" mass="14836">MIKRLKRSKTPVALLVEQSALDTHFVEQLKRKRLALFVIKDLWKEGTSLIVQKLKHYAVIGVVEAKTLEGRAWGSSFEFIATCFYITGFRPLLIEFVGKAHPKHLKTILEVLKKAYLLGEVRQSSVTLID</sequence>
<accession>A0A2R6AJ04</accession>
<proteinExistence type="predicted"/>
<dbReference type="Proteomes" id="UP000240569">
    <property type="component" value="Unassembled WGS sequence"/>
</dbReference>
<evidence type="ECO:0000313" key="2">
    <source>
        <dbReference type="Proteomes" id="UP000240569"/>
    </source>
</evidence>
<dbReference type="AlphaFoldDB" id="A0A2R6AJ04"/>
<gene>
    <name evidence="1" type="ORF">B9Q02_02770</name>
</gene>
<name>A0A2R6AJ04_9ARCH</name>
<reference evidence="1 2" key="1">
    <citation type="submission" date="2017-04" db="EMBL/GenBank/DDBJ databases">
        <title>Novel microbial lineages endemic to geothermal iron-oxide mats fill important gaps in the evolutionary history of Archaea.</title>
        <authorList>
            <person name="Jay Z.J."/>
            <person name="Beam J.P."/>
            <person name="Dlakic M."/>
            <person name="Rusch D.B."/>
            <person name="Kozubal M.A."/>
            <person name="Inskeep W.P."/>
        </authorList>
    </citation>
    <scope>NUCLEOTIDE SEQUENCE [LARGE SCALE GENOMIC DNA]</scope>
    <source>
        <strain evidence="1">BE_D</strain>
    </source>
</reference>
<comment type="caution">
    <text evidence="1">The sequence shown here is derived from an EMBL/GenBank/DDBJ whole genome shotgun (WGS) entry which is preliminary data.</text>
</comment>
<evidence type="ECO:0000313" key="1">
    <source>
        <dbReference type="EMBL" id="PSN86329.1"/>
    </source>
</evidence>
<organism evidence="1 2">
    <name type="scientific">Candidatus Marsarchaeota G1 archaeon BE_D</name>
    <dbReference type="NCBI Taxonomy" id="1978156"/>
    <lineage>
        <taxon>Archaea</taxon>
        <taxon>Candidatus Marsarchaeota</taxon>
        <taxon>Candidatus Marsarchaeota group 1</taxon>
    </lineage>
</organism>